<sequence>MEREEGYEFTTFRGTDAGVVASQTKRAPLMSNEVLVSITHSGLCGTDQHYRKAGCVLGHEGIGIVQSLGPGVRTLGVGQRVGWGYVHGTCHKCRQCLEGYDQFCSSRQVYGVTNLDQGSMGYAAIWPESSLYAIPDKLASLDAAPMMCAGASIFGIYEQCGIRPNDRVGIIGLGGLGHMAVIFGAKLGLETVVFTHSVAKQVDAIVMGATEFIPLEDLPRIISARRKRRDSDSGIDDRERHSMDDGSEDDAMDIRPLDHLIVTTTENVVWSTFFELMAPRGTVHLLAGSLKDNLVVPSAALIDSGLRVFGSLVAPRSVMIRMLDFAARHRVKPIVQKFPLTAEGVNNALQKLDEGTIRYRGVLETPRDCLYKVSP</sequence>
<feature type="domain" description="Alcohol dehydrogenase-like N-terminal" evidence="5">
    <location>
        <begin position="32"/>
        <end position="136"/>
    </location>
</feature>
<dbReference type="InParanoid" id="E4V703"/>
<name>E4V703_ARTGP</name>
<feature type="compositionally biased region" description="Basic and acidic residues" evidence="4">
    <location>
        <begin position="229"/>
        <end position="244"/>
    </location>
</feature>
<evidence type="ECO:0000259" key="5">
    <source>
        <dbReference type="Pfam" id="PF08240"/>
    </source>
</evidence>
<dbReference type="InterPro" id="IPR011032">
    <property type="entry name" value="GroES-like_sf"/>
</dbReference>
<evidence type="ECO:0000256" key="2">
    <source>
        <dbReference type="ARBA" id="ARBA00022833"/>
    </source>
</evidence>
<dbReference type="OMA" id="FARNEHK"/>
<dbReference type="RefSeq" id="XP_003169246.1">
    <property type="nucleotide sequence ID" value="XM_003169198.1"/>
</dbReference>
<dbReference type="InterPro" id="IPR036291">
    <property type="entry name" value="NAD(P)-bd_dom_sf"/>
</dbReference>
<dbReference type="GO" id="GO:0008270">
    <property type="term" value="F:zinc ion binding"/>
    <property type="evidence" value="ECO:0007669"/>
    <property type="project" value="InterPro"/>
</dbReference>
<keyword evidence="1" id="KW-0479">Metal-binding</keyword>
<dbReference type="AlphaFoldDB" id="E4V703"/>
<dbReference type="Pfam" id="PF08240">
    <property type="entry name" value="ADH_N"/>
    <property type="match status" value="1"/>
</dbReference>
<dbReference type="GeneID" id="10024484"/>
<protein>
    <submittedName>
        <fullName evidence="6">NADP-dependent alcohol dehydrogenase</fullName>
    </submittedName>
</protein>
<keyword evidence="3" id="KW-0560">Oxidoreductase</keyword>
<dbReference type="CDD" id="cd05283">
    <property type="entry name" value="CAD1"/>
    <property type="match status" value="1"/>
</dbReference>
<evidence type="ECO:0000256" key="3">
    <source>
        <dbReference type="ARBA" id="ARBA00023002"/>
    </source>
</evidence>
<evidence type="ECO:0000256" key="4">
    <source>
        <dbReference type="SAM" id="MobiDB-lite"/>
    </source>
</evidence>
<dbReference type="eggNOG" id="KOG0023">
    <property type="taxonomic scope" value="Eukaryota"/>
</dbReference>
<keyword evidence="7" id="KW-1185">Reference proteome</keyword>
<dbReference type="InterPro" id="IPR002328">
    <property type="entry name" value="ADH_Zn_CS"/>
</dbReference>
<feature type="region of interest" description="Disordered" evidence="4">
    <location>
        <begin position="229"/>
        <end position="251"/>
    </location>
</feature>
<dbReference type="VEuPathDB" id="FungiDB:MGYG_08791"/>
<accession>E4V703</accession>
<dbReference type="SUPFAM" id="SSF50129">
    <property type="entry name" value="GroES-like"/>
    <property type="match status" value="1"/>
</dbReference>
<dbReference type="STRING" id="535722.E4V703"/>
<evidence type="ECO:0000256" key="1">
    <source>
        <dbReference type="ARBA" id="ARBA00022723"/>
    </source>
</evidence>
<dbReference type="HOGENOM" id="CLU_026673_20_2_1"/>
<dbReference type="PANTHER" id="PTHR42683">
    <property type="entry name" value="ALDEHYDE REDUCTASE"/>
    <property type="match status" value="1"/>
</dbReference>
<reference evidence="7" key="1">
    <citation type="journal article" date="2012" name="MBio">
        <title>Comparative genome analysis of Trichophyton rubrum and related dermatophytes reveals candidate genes involved in infection.</title>
        <authorList>
            <person name="Martinez D.A."/>
            <person name="Oliver B.G."/>
            <person name="Graeser Y."/>
            <person name="Goldberg J.M."/>
            <person name="Li W."/>
            <person name="Martinez-Rossi N.M."/>
            <person name="Monod M."/>
            <person name="Shelest E."/>
            <person name="Barton R.C."/>
            <person name="Birch E."/>
            <person name="Brakhage A.A."/>
            <person name="Chen Z."/>
            <person name="Gurr S.J."/>
            <person name="Heiman D."/>
            <person name="Heitman J."/>
            <person name="Kosti I."/>
            <person name="Rossi A."/>
            <person name="Saif S."/>
            <person name="Samalova M."/>
            <person name="Saunders C.W."/>
            <person name="Shea T."/>
            <person name="Summerbell R.C."/>
            <person name="Xu J."/>
            <person name="Young S."/>
            <person name="Zeng Q."/>
            <person name="Birren B.W."/>
            <person name="Cuomo C.A."/>
            <person name="White T.C."/>
        </authorList>
    </citation>
    <scope>NUCLEOTIDE SEQUENCE [LARGE SCALE GENOMIC DNA]</scope>
    <source>
        <strain evidence="7">ATCC MYA-4604 / CBS 118893</strain>
    </source>
</reference>
<dbReference type="SUPFAM" id="SSF51735">
    <property type="entry name" value="NAD(P)-binding Rossmann-fold domains"/>
    <property type="match status" value="1"/>
</dbReference>
<evidence type="ECO:0000313" key="6">
    <source>
        <dbReference type="EMBL" id="EFQ96869.1"/>
    </source>
</evidence>
<dbReference type="PROSITE" id="PS00059">
    <property type="entry name" value="ADH_ZINC"/>
    <property type="match status" value="1"/>
</dbReference>
<dbReference type="GO" id="GO:0016616">
    <property type="term" value="F:oxidoreductase activity, acting on the CH-OH group of donors, NAD or NADP as acceptor"/>
    <property type="evidence" value="ECO:0007669"/>
    <property type="project" value="InterPro"/>
</dbReference>
<evidence type="ECO:0000313" key="7">
    <source>
        <dbReference type="Proteomes" id="UP000002669"/>
    </source>
</evidence>
<dbReference type="EMBL" id="DS989831">
    <property type="protein sequence ID" value="EFQ96869.1"/>
    <property type="molecule type" value="Genomic_DNA"/>
</dbReference>
<proteinExistence type="predicted"/>
<dbReference type="InterPro" id="IPR047109">
    <property type="entry name" value="CAD-like"/>
</dbReference>
<dbReference type="OrthoDB" id="1879366at2759"/>
<gene>
    <name evidence="6" type="ORF">MGYG_08791</name>
</gene>
<dbReference type="Gene3D" id="3.40.50.720">
    <property type="entry name" value="NAD(P)-binding Rossmann-like Domain"/>
    <property type="match status" value="1"/>
</dbReference>
<dbReference type="Proteomes" id="UP000002669">
    <property type="component" value="Unassembled WGS sequence"/>
</dbReference>
<dbReference type="InterPro" id="IPR013154">
    <property type="entry name" value="ADH-like_N"/>
</dbReference>
<dbReference type="Gene3D" id="3.90.180.10">
    <property type="entry name" value="Medium-chain alcohol dehydrogenases, catalytic domain"/>
    <property type="match status" value="1"/>
</dbReference>
<keyword evidence="2" id="KW-0862">Zinc</keyword>
<organism evidence="7">
    <name type="scientific">Arthroderma gypseum (strain ATCC MYA-4604 / CBS 118893)</name>
    <name type="common">Microsporum gypseum</name>
    <dbReference type="NCBI Taxonomy" id="535722"/>
    <lineage>
        <taxon>Eukaryota</taxon>
        <taxon>Fungi</taxon>
        <taxon>Dikarya</taxon>
        <taxon>Ascomycota</taxon>
        <taxon>Pezizomycotina</taxon>
        <taxon>Eurotiomycetes</taxon>
        <taxon>Eurotiomycetidae</taxon>
        <taxon>Onygenales</taxon>
        <taxon>Arthrodermataceae</taxon>
        <taxon>Nannizzia</taxon>
    </lineage>
</organism>